<dbReference type="InterPro" id="IPR011250">
    <property type="entry name" value="OMP/PagP_B-barrel"/>
</dbReference>
<dbReference type="SUPFAM" id="SSF56925">
    <property type="entry name" value="OMPA-like"/>
    <property type="match status" value="1"/>
</dbReference>
<feature type="signal peptide" evidence="3">
    <location>
        <begin position="1"/>
        <end position="20"/>
    </location>
</feature>
<proteinExistence type="predicted"/>
<keyword evidence="6" id="KW-1185">Reference proteome</keyword>
<evidence type="ECO:0000256" key="2">
    <source>
        <dbReference type="ARBA" id="ARBA00022729"/>
    </source>
</evidence>
<feature type="domain" description="Outer membrane protein beta-barrel" evidence="4">
    <location>
        <begin position="9"/>
        <end position="194"/>
    </location>
</feature>
<comment type="subcellular location">
    <subcellularLocation>
        <location evidence="1">Cell outer membrane</location>
    </subcellularLocation>
</comment>
<name>A0A7Z2VZF6_9BURK</name>
<gene>
    <name evidence="5" type="ORF">HH212_19885</name>
</gene>
<dbReference type="InterPro" id="IPR027385">
    <property type="entry name" value="Beta-barrel_OMP"/>
</dbReference>
<evidence type="ECO:0000313" key="5">
    <source>
        <dbReference type="EMBL" id="QJE01998.1"/>
    </source>
</evidence>
<evidence type="ECO:0000313" key="6">
    <source>
        <dbReference type="Proteomes" id="UP000502415"/>
    </source>
</evidence>
<evidence type="ECO:0000256" key="3">
    <source>
        <dbReference type="SAM" id="SignalP"/>
    </source>
</evidence>
<feature type="chain" id="PRO_5031469005" evidence="3">
    <location>
        <begin position="21"/>
        <end position="194"/>
    </location>
</feature>
<keyword evidence="2 3" id="KW-0732">Signal</keyword>
<dbReference type="EMBL" id="CP051685">
    <property type="protein sequence ID" value="QJE01998.1"/>
    <property type="molecule type" value="Genomic_DNA"/>
</dbReference>
<evidence type="ECO:0000259" key="4">
    <source>
        <dbReference type="Pfam" id="PF13505"/>
    </source>
</evidence>
<dbReference type="AlphaFoldDB" id="A0A7Z2VZF6"/>
<sequence length="194" mass="20826">MNKKILVAALLSAAFGAAQAQTAVVEPSPARFLVGMGLSGGGDKLVSARYTDGDTVNLHGGGLIYFTAGVDYRFTPEFSLQGTVNYHVDQANARNGDIKFQRFPVELIGYYHPNPSWRVGGGVRYAASPKLSSSGVASGLDAKFDDATSAVVEAEYFSSPNVGFKLRYVNEKYKSRGFEDVDGSHVGISANYYF</sequence>
<dbReference type="Proteomes" id="UP000502415">
    <property type="component" value="Chromosome"/>
</dbReference>
<dbReference type="Pfam" id="PF13505">
    <property type="entry name" value="OMP_b-brl"/>
    <property type="match status" value="1"/>
</dbReference>
<protein>
    <submittedName>
        <fullName evidence="5">Porin family protein</fullName>
    </submittedName>
</protein>
<evidence type="ECO:0000256" key="1">
    <source>
        <dbReference type="ARBA" id="ARBA00004442"/>
    </source>
</evidence>
<dbReference type="GO" id="GO:0009279">
    <property type="term" value="C:cell outer membrane"/>
    <property type="evidence" value="ECO:0007669"/>
    <property type="project" value="UniProtKB-SubCell"/>
</dbReference>
<accession>A0A7Z2VZF6</accession>
<dbReference type="RefSeq" id="WP_170204085.1">
    <property type="nucleotide sequence ID" value="NZ_CP051685.1"/>
</dbReference>
<reference evidence="5 6" key="1">
    <citation type="submission" date="2020-04" db="EMBL/GenBank/DDBJ databases">
        <title>Genome sequencing of novel species.</title>
        <authorList>
            <person name="Heo J."/>
            <person name="Kim S.-J."/>
            <person name="Kim J.-S."/>
            <person name="Hong S.-B."/>
            <person name="Kwon S.-W."/>
        </authorList>
    </citation>
    <scope>NUCLEOTIDE SEQUENCE [LARGE SCALE GENOMIC DNA]</scope>
    <source>
        <strain evidence="5 6">GN2-R2</strain>
    </source>
</reference>
<organism evidence="5 6">
    <name type="scientific">Massilia forsythiae</name>
    <dbReference type="NCBI Taxonomy" id="2728020"/>
    <lineage>
        <taxon>Bacteria</taxon>
        <taxon>Pseudomonadati</taxon>
        <taxon>Pseudomonadota</taxon>
        <taxon>Betaproteobacteria</taxon>
        <taxon>Burkholderiales</taxon>
        <taxon>Oxalobacteraceae</taxon>
        <taxon>Telluria group</taxon>
        <taxon>Massilia</taxon>
    </lineage>
</organism>
<dbReference type="KEGG" id="mfy:HH212_19885"/>